<sequence length="61" mass="7139">MTARHDHRASRSCLLNRRYGPGRYRLVDRNGTADHIPPDQVDDAPVNRIRDPYRTERGTHE</sequence>
<organism evidence="2 3">
    <name type="scientific">Micromonospora nigra</name>
    <dbReference type="NCBI Taxonomy" id="145857"/>
    <lineage>
        <taxon>Bacteria</taxon>
        <taxon>Bacillati</taxon>
        <taxon>Actinomycetota</taxon>
        <taxon>Actinomycetes</taxon>
        <taxon>Micromonosporales</taxon>
        <taxon>Micromonosporaceae</taxon>
        <taxon>Micromonospora</taxon>
    </lineage>
</organism>
<proteinExistence type="predicted"/>
<dbReference type="RefSeq" id="WP_091075227.1">
    <property type="nucleotide sequence ID" value="NZ_FMHT01000003.1"/>
</dbReference>
<gene>
    <name evidence="2" type="ORF">GA0070616_0416</name>
</gene>
<dbReference type="EMBL" id="FMHT01000003">
    <property type="protein sequence ID" value="SCL14356.1"/>
    <property type="molecule type" value="Genomic_DNA"/>
</dbReference>
<dbReference type="OrthoDB" id="3405797at2"/>
<protein>
    <submittedName>
        <fullName evidence="2">Uncharacterized protein</fullName>
    </submittedName>
</protein>
<keyword evidence="3" id="KW-1185">Reference proteome</keyword>
<accession>A0A1C6RB34</accession>
<evidence type="ECO:0000313" key="3">
    <source>
        <dbReference type="Proteomes" id="UP000199699"/>
    </source>
</evidence>
<dbReference type="AlphaFoldDB" id="A0A1C6RB34"/>
<evidence type="ECO:0000313" key="2">
    <source>
        <dbReference type="EMBL" id="SCL14356.1"/>
    </source>
</evidence>
<feature type="compositionally biased region" description="Basic residues" evidence="1">
    <location>
        <begin position="1"/>
        <end position="10"/>
    </location>
</feature>
<reference evidence="2 3" key="1">
    <citation type="submission" date="2016-06" db="EMBL/GenBank/DDBJ databases">
        <authorList>
            <person name="Kjaerup R.B."/>
            <person name="Dalgaard T.S."/>
            <person name="Juul-Madsen H.R."/>
        </authorList>
    </citation>
    <scope>NUCLEOTIDE SEQUENCE [LARGE SCALE GENOMIC DNA]</scope>
    <source>
        <strain evidence="2 3">DSM 43818</strain>
    </source>
</reference>
<name>A0A1C6RB34_9ACTN</name>
<feature type="region of interest" description="Disordered" evidence="1">
    <location>
        <begin position="1"/>
        <end position="61"/>
    </location>
</feature>
<dbReference type="STRING" id="145857.GA0070616_0416"/>
<feature type="compositionally biased region" description="Basic and acidic residues" evidence="1">
    <location>
        <begin position="48"/>
        <end position="61"/>
    </location>
</feature>
<dbReference type="Proteomes" id="UP000199699">
    <property type="component" value="Unassembled WGS sequence"/>
</dbReference>
<evidence type="ECO:0000256" key="1">
    <source>
        <dbReference type="SAM" id="MobiDB-lite"/>
    </source>
</evidence>